<feature type="chain" id="PRO_5002051688" description="Lipoprotein" evidence="1">
    <location>
        <begin position="30"/>
        <end position="443"/>
    </location>
</feature>
<proteinExistence type="predicted"/>
<dbReference type="Proteomes" id="UP000031129">
    <property type="component" value="Chromosome"/>
</dbReference>
<organism evidence="2 3">
    <name type="scientific">Mesomycoplasma flocculare ATCC 27399</name>
    <dbReference type="NCBI Taxonomy" id="743971"/>
    <lineage>
        <taxon>Bacteria</taxon>
        <taxon>Bacillati</taxon>
        <taxon>Mycoplasmatota</taxon>
        <taxon>Mycoplasmoidales</taxon>
        <taxon>Metamycoplasmataceae</taxon>
        <taxon>Mesomycoplasma</taxon>
    </lineage>
</organism>
<keyword evidence="3" id="KW-1185">Reference proteome</keyword>
<dbReference type="EMBL" id="CP007585">
    <property type="protein sequence ID" value="AJC49737.1"/>
    <property type="molecule type" value="Genomic_DNA"/>
</dbReference>
<keyword evidence="1" id="KW-0732">Signal</keyword>
<gene>
    <name evidence="2" type="ORF">MYF_00940</name>
</gene>
<feature type="signal peptide" evidence="1">
    <location>
        <begin position="1"/>
        <end position="29"/>
    </location>
</feature>
<protein>
    <recommendedName>
        <fullName evidence="4">Lipoprotein</fullName>
    </recommendedName>
</protein>
<dbReference type="KEGG" id="mfq:MYF_00940"/>
<dbReference type="AlphaFoldDB" id="A0A0A8E7Z3"/>
<dbReference type="RefSeq" id="WP_002557651.1">
    <property type="nucleotide sequence ID" value="NZ_CP007585.1"/>
</dbReference>
<evidence type="ECO:0000256" key="1">
    <source>
        <dbReference type="SAM" id="SignalP"/>
    </source>
</evidence>
<sequence>MKRKYLSFAAAGSLIIQIPLLLSINCTGAATSDLLGYDPSTKQLIFKVKNGKNFPADIKFKSVIVDSFRLNLREQKYDSANAQFDIKVKLQENKTYEIKGLVYDENNSEKEWLFEKPLSYKVNQADLADDTSIPPNPKLPELDDINNIELLTVDLDQAQKITDKEKTVLEASGEKSPYLDLLVQPGEKNLKDFVPFKIKWKEKEYILKQGEDAKLADINQEAYNKITLVYQKDNQEINLDLYLTRSKHPKFFNLGKIERFSTSAKNILNYLSNLAVTKSHRFATVSEWTKKINKQPGFFDLDFKNLSENADIGAFSHILSIKEGTINGAFNEARNTIEKENPQNNYGIESALKLIREEKKKVFDIYIEISPKLQNSYDYADPKLQEIKDELEEINAKISDIVSVPEKSKDTLLQDLETFIQPRVSALSAKYEEFKKAATKEKQ</sequence>
<accession>A0A0A8E7Z3</accession>
<dbReference type="STRING" id="743971.MYF_00940"/>
<reference evidence="2 3" key="1">
    <citation type="journal article" date="2015" name="Genome Announc.">
        <title>Complete Genome Sequence of Mycoplasma flocculare Strain Ms42T (ATCC 27399T).</title>
        <authorList>
            <person name="Calcutt M.J."/>
            <person name="Foecking M.F."/>
            <person name="Heidari M.B."/>
            <person name="McIntosh M.A."/>
        </authorList>
    </citation>
    <scope>NUCLEOTIDE SEQUENCE [LARGE SCALE GENOMIC DNA]</scope>
    <source>
        <strain evidence="3">ATCC 27399</strain>
    </source>
</reference>
<dbReference type="HOGENOM" id="CLU_617933_0_0_14"/>
<evidence type="ECO:0000313" key="2">
    <source>
        <dbReference type="EMBL" id="AJC49737.1"/>
    </source>
</evidence>
<evidence type="ECO:0008006" key="4">
    <source>
        <dbReference type="Google" id="ProtNLM"/>
    </source>
</evidence>
<evidence type="ECO:0000313" key="3">
    <source>
        <dbReference type="Proteomes" id="UP000031129"/>
    </source>
</evidence>
<name>A0A0A8E7Z3_MESFC</name>